<evidence type="ECO:0000256" key="1">
    <source>
        <dbReference type="ARBA" id="ARBA00009856"/>
    </source>
</evidence>
<name>A0AAP0AXH3_9ASPA</name>
<evidence type="ECO:0000256" key="2">
    <source>
        <dbReference type="SAM" id="MobiDB-lite"/>
    </source>
</evidence>
<feature type="region of interest" description="Disordered" evidence="2">
    <location>
        <begin position="1"/>
        <end position="32"/>
    </location>
</feature>
<evidence type="ECO:0000313" key="5">
    <source>
        <dbReference type="Proteomes" id="UP001418222"/>
    </source>
</evidence>
<feature type="domain" description="SRR1-like" evidence="3">
    <location>
        <begin position="91"/>
        <end position="252"/>
    </location>
</feature>
<accession>A0AAP0AXH3</accession>
<keyword evidence="5" id="KW-1185">Reference proteome</keyword>
<evidence type="ECO:0000259" key="3">
    <source>
        <dbReference type="Pfam" id="PF07985"/>
    </source>
</evidence>
<dbReference type="EMBL" id="JBBWWQ010000019">
    <property type="protein sequence ID" value="KAK8918604.1"/>
    <property type="molecule type" value="Genomic_DNA"/>
</dbReference>
<reference evidence="4 5" key="1">
    <citation type="journal article" date="2022" name="Nat. Plants">
        <title>Genomes of leafy and leafless Platanthera orchids illuminate the evolution of mycoheterotrophy.</title>
        <authorList>
            <person name="Li M.H."/>
            <person name="Liu K.W."/>
            <person name="Li Z."/>
            <person name="Lu H.C."/>
            <person name="Ye Q.L."/>
            <person name="Zhang D."/>
            <person name="Wang J.Y."/>
            <person name="Li Y.F."/>
            <person name="Zhong Z.M."/>
            <person name="Liu X."/>
            <person name="Yu X."/>
            <person name="Liu D.K."/>
            <person name="Tu X.D."/>
            <person name="Liu B."/>
            <person name="Hao Y."/>
            <person name="Liao X.Y."/>
            <person name="Jiang Y.T."/>
            <person name="Sun W.H."/>
            <person name="Chen J."/>
            <person name="Chen Y.Q."/>
            <person name="Ai Y."/>
            <person name="Zhai J.W."/>
            <person name="Wu S.S."/>
            <person name="Zhou Z."/>
            <person name="Hsiao Y.Y."/>
            <person name="Wu W.L."/>
            <person name="Chen Y.Y."/>
            <person name="Lin Y.F."/>
            <person name="Hsu J.L."/>
            <person name="Li C.Y."/>
            <person name="Wang Z.W."/>
            <person name="Zhao X."/>
            <person name="Zhong W.Y."/>
            <person name="Ma X.K."/>
            <person name="Ma L."/>
            <person name="Huang J."/>
            <person name="Chen G.Z."/>
            <person name="Huang M.Z."/>
            <person name="Huang L."/>
            <person name="Peng D.H."/>
            <person name="Luo Y.B."/>
            <person name="Zou S.Q."/>
            <person name="Chen S.P."/>
            <person name="Lan S."/>
            <person name="Tsai W.C."/>
            <person name="Van de Peer Y."/>
            <person name="Liu Z.J."/>
        </authorList>
    </citation>
    <scope>NUCLEOTIDE SEQUENCE [LARGE SCALE GENOMIC DNA]</scope>
    <source>
        <strain evidence="4">Lor287</strain>
    </source>
</reference>
<dbReference type="PANTHER" id="PTHR28626:SF3">
    <property type="entry name" value="SRR1-LIKE PROTEIN"/>
    <property type="match status" value="1"/>
</dbReference>
<evidence type="ECO:0000313" key="4">
    <source>
        <dbReference type="EMBL" id="KAK8918604.1"/>
    </source>
</evidence>
<proteinExistence type="inferred from homology"/>
<organism evidence="4 5">
    <name type="scientific">Platanthera zijinensis</name>
    <dbReference type="NCBI Taxonomy" id="2320716"/>
    <lineage>
        <taxon>Eukaryota</taxon>
        <taxon>Viridiplantae</taxon>
        <taxon>Streptophyta</taxon>
        <taxon>Embryophyta</taxon>
        <taxon>Tracheophyta</taxon>
        <taxon>Spermatophyta</taxon>
        <taxon>Magnoliopsida</taxon>
        <taxon>Liliopsida</taxon>
        <taxon>Asparagales</taxon>
        <taxon>Orchidaceae</taxon>
        <taxon>Orchidoideae</taxon>
        <taxon>Orchideae</taxon>
        <taxon>Orchidinae</taxon>
        <taxon>Platanthera</taxon>
    </lineage>
</organism>
<dbReference type="GO" id="GO:0005634">
    <property type="term" value="C:nucleus"/>
    <property type="evidence" value="ECO:0007669"/>
    <property type="project" value="TreeGrafter"/>
</dbReference>
<comment type="similarity">
    <text evidence="1">Belongs to the SRR1 family.</text>
</comment>
<dbReference type="InterPro" id="IPR040044">
    <property type="entry name" value="SRR1L"/>
</dbReference>
<dbReference type="AlphaFoldDB" id="A0AAP0AXH3"/>
<dbReference type="GO" id="GO:0005737">
    <property type="term" value="C:cytoplasm"/>
    <property type="evidence" value="ECO:0007669"/>
    <property type="project" value="TreeGrafter"/>
</dbReference>
<dbReference type="PANTHER" id="PTHR28626">
    <property type="entry name" value="SRR1-LIKE PROTEIN"/>
    <property type="match status" value="1"/>
</dbReference>
<protein>
    <submittedName>
        <fullName evidence="4">Protein SENSITIVITY TO RED LIGHT REDUCED 1</fullName>
    </submittedName>
</protein>
<dbReference type="Pfam" id="PF07985">
    <property type="entry name" value="SRR1"/>
    <property type="match status" value="1"/>
</dbReference>
<comment type="caution">
    <text evidence="4">The sequence shown here is derived from an EMBL/GenBank/DDBJ whole genome shotgun (WGS) entry which is preliminary data.</text>
</comment>
<dbReference type="InterPro" id="IPR012942">
    <property type="entry name" value="SRR1-like"/>
</dbReference>
<gene>
    <name evidence="4" type="primary">SRR1</name>
    <name evidence="4" type="ORF">KSP39_PZI021712</name>
</gene>
<sequence length="302" mass="34480">MAPPAAETLQPNPNDNRTLRRSGKATPNRSKIRAYSVCRIPSPWTPADSSTDPERESKLLRLMQSAIRRFDNSRLGRRFLSRLRDPQIQARFRELTASCSQIQIVAYGIGSIESDDEISRLQVSLALRLNEELGATAAGPIEVFDPVLSAAECAVLASLGCTVITYNECCRREATTPTIFYMPYCDAELYENLLRANWKPEMLRRMVVLGNSFGAYDWFVKVMGSAAHRVSWRNLLGIRRYVLEVKMEDWCNTRVLKENEDEIEIFKGVLNMSWHFFELDSDTDLDSLSNEFVGKLFLFFLN</sequence>
<dbReference type="Proteomes" id="UP001418222">
    <property type="component" value="Unassembled WGS sequence"/>
</dbReference>